<name>A0A0U2UNX1_9BACL</name>
<protein>
    <submittedName>
        <fullName evidence="4">Transcriptional repressor PaaX</fullName>
    </submittedName>
</protein>
<dbReference type="PIRSF" id="PIRSF020623">
    <property type="entry name" value="PaaX"/>
    <property type="match status" value="1"/>
</dbReference>
<evidence type="ECO:0000259" key="1">
    <source>
        <dbReference type="Pfam" id="PF07848"/>
    </source>
</evidence>
<dbReference type="Gene3D" id="1.20.58.1460">
    <property type="match status" value="1"/>
</dbReference>
<dbReference type="STRING" id="162209.IJ22_33360"/>
<accession>A0A0U2UNX1</accession>
<dbReference type="KEGG" id="pnp:IJ22_33360"/>
<reference evidence="5" key="1">
    <citation type="submission" date="2015-12" db="EMBL/GenBank/DDBJ databases">
        <title>Complete genome sequences of two moderately thermophilic Paenibacillus species.</title>
        <authorList>
            <person name="Butler R.III."/>
            <person name="Wang J."/>
            <person name="Stark B.C."/>
            <person name="Pombert J.-F."/>
        </authorList>
    </citation>
    <scope>NUCLEOTIDE SEQUENCE [LARGE SCALE GENOMIC DNA]</scope>
    <source>
        <strain evidence="5">32O-Y</strain>
    </source>
</reference>
<dbReference type="InterPro" id="IPR048846">
    <property type="entry name" value="PaaX-like_central"/>
</dbReference>
<keyword evidence="5" id="KW-1185">Reference proteome</keyword>
<dbReference type="PANTHER" id="PTHR30319">
    <property type="entry name" value="PHENYLACETIC ACID REGULATOR-RELATED TRANSCRIPTIONAL REPRESSOR"/>
    <property type="match status" value="1"/>
</dbReference>
<dbReference type="EMBL" id="CP013652">
    <property type="protein sequence ID" value="ALS23697.1"/>
    <property type="molecule type" value="Genomic_DNA"/>
</dbReference>
<feature type="domain" description="Transcriptional repressor PaaX-like C-terminal" evidence="2">
    <location>
        <begin position="173"/>
        <end position="265"/>
    </location>
</feature>
<dbReference type="InterPro" id="IPR036388">
    <property type="entry name" value="WH-like_DNA-bd_sf"/>
</dbReference>
<dbReference type="Pfam" id="PF07848">
    <property type="entry name" value="PaaX"/>
    <property type="match status" value="1"/>
</dbReference>
<dbReference type="Gene3D" id="1.10.10.10">
    <property type="entry name" value="Winged helix-like DNA-binding domain superfamily/Winged helix DNA-binding domain"/>
    <property type="match status" value="1"/>
</dbReference>
<dbReference type="RefSeq" id="WP_062409571.1">
    <property type="nucleotide sequence ID" value="NZ_CP013652.1"/>
</dbReference>
<proteinExistence type="predicted"/>
<dbReference type="OrthoDB" id="2270427at2"/>
<evidence type="ECO:0000259" key="2">
    <source>
        <dbReference type="Pfam" id="PF08223"/>
    </source>
</evidence>
<dbReference type="Gene3D" id="3.30.70.2650">
    <property type="match status" value="1"/>
</dbReference>
<evidence type="ECO:0000313" key="5">
    <source>
        <dbReference type="Proteomes" id="UP000061660"/>
    </source>
</evidence>
<feature type="domain" description="Transcriptional repressor PaaX-like central Cas2-like" evidence="3">
    <location>
        <begin position="88"/>
        <end position="167"/>
    </location>
</feature>
<dbReference type="SUPFAM" id="SSF46785">
    <property type="entry name" value="Winged helix' DNA-binding domain"/>
    <property type="match status" value="1"/>
</dbReference>
<dbReference type="InterPro" id="IPR012906">
    <property type="entry name" value="PaaX-like_N"/>
</dbReference>
<evidence type="ECO:0000313" key="4">
    <source>
        <dbReference type="EMBL" id="ALS23697.1"/>
    </source>
</evidence>
<dbReference type="Proteomes" id="UP000061660">
    <property type="component" value="Chromosome"/>
</dbReference>
<dbReference type="GO" id="GO:0006351">
    <property type="term" value="P:DNA-templated transcription"/>
    <property type="evidence" value="ECO:0007669"/>
    <property type="project" value="InterPro"/>
</dbReference>
<dbReference type="Pfam" id="PF20803">
    <property type="entry name" value="PaaX_M"/>
    <property type="match status" value="1"/>
</dbReference>
<dbReference type="AlphaFoldDB" id="A0A0U2UNX1"/>
<evidence type="ECO:0000259" key="3">
    <source>
        <dbReference type="Pfam" id="PF20803"/>
    </source>
</evidence>
<dbReference type="Pfam" id="PF08223">
    <property type="entry name" value="PaaX_C"/>
    <property type="match status" value="1"/>
</dbReference>
<organism evidence="4 5">
    <name type="scientific">Paenibacillus naphthalenovorans</name>
    <dbReference type="NCBI Taxonomy" id="162209"/>
    <lineage>
        <taxon>Bacteria</taxon>
        <taxon>Bacillati</taxon>
        <taxon>Bacillota</taxon>
        <taxon>Bacilli</taxon>
        <taxon>Bacillales</taxon>
        <taxon>Paenibacillaceae</taxon>
        <taxon>Paenibacillus</taxon>
    </lineage>
</organism>
<reference evidence="4 5" key="2">
    <citation type="journal article" date="2016" name="Genome Announc.">
        <title>Complete Genome Sequences of Two Interactive Moderate Thermophiles, Paenibacillus napthalenovorans 32O-Y and Paenibacillus sp. 32O-W.</title>
        <authorList>
            <person name="Butler R.R.III."/>
            <person name="Wang J."/>
            <person name="Stark B.C."/>
            <person name="Pombert J.F."/>
        </authorList>
    </citation>
    <scope>NUCLEOTIDE SEQUENCE [LARGE SCALE GENOMIC DNA]</scope>
    <source>
        <strain evidence="4 5">32O-Y</strain>
    </source>
</reference>
<sequence length="292" mass="34867">MKPRSLMFTLYGDFIQYYGGEIWIGSLIRMMAEFGISESSVRGATLRMVQQDLLQVRRVGNKSYYSLTEKGKRRIEDGVRRVYSIKSHKWDGFWRILTYSMPEEKRDLRNQVRKELSWTGFGMISNSTWVSPNPLEKQILEMIETYELKEYAMLFSSSSLLSHDQQYIIDKGWNLQSIQEDYKTFIETYRPKYEMLKECVWNDSLTSLEAFVERTYLVHYYRKFLFNDPGFPQDLLPHNWNGNEARDLFWNMHQLLSTLSVKYFESLFEQAPDREIQAKREKAINPFAEIYI</sequence>
<dbReference type="InterPro" id="IPR036390">
    <property type="entry name" value="WH_DNA-bd_sf"/>
</dbReference>
<dbReference type="PANTHER" id="PTHR30319:SF1">
    <property type="entry name" value="TRANSCRIPTIONAL REPRESSOR PAAX"/>
    <property type="match status" value="1"/>
</dbReference>
<gene>
    <name evidence="4" type="ORF">IJ22_33360</name>
</gene>
<dbReference type="InterPro" id="IPR011965">
    <property type="entry name" value="PaaX_trns_reg"/>
</dbReference>
<dbReference type="InterPro" id="IPR013225">
    <property type="entry name" value="PaaX_C"/>
</dbReference>
<dbReference type="NCBIfam" id="TIGR02277">
    <property type="entry name" value="PaaX_trns_reg"/>
    <property type="match status" value="1"/>
</dbReference>
<dbReference type="PATRIC" id="fig|162209.4.peg.3569"/>
<feature type="domain" description="Transcriptional repressor PaaX-like N-terminal" evidence="1">
    <location>
        <begin position="3"/>
        <end position="71"/>
    </location>
</feature>